<dbReference type="Proteomes" id="UP000316621">
    <property type="component" value="Chromosome 9"/>
</dbReference>
<reference evidence="1 2" key="1">
    <citation type="journal article" date="2018" name="Science">
        <title>The opium poppy genome and morphinan production.</title>
        <authorList>
            <person name="Guo L."/>
            <person name="Winzer T."/>
            <person name="Yang X."/>
            <person name="Li Y."/>
            <person name="Ning Z."/>
            <person name="He Z."/>
            <person name="Teodor R."/>
            <person name="Lu Y."/>
            <person name="Bowser T.A."/>
            <person name="Graham I.A."/>
            <person name="Ye K."/>
        </authorList>
    </citation>
    <scope>NUCLEOTIDE SEQUENCE [LARGE SCALE GENOMIC DNA]</scope>
    <source>
        <strain evidence="2">cv. HN1</strain>
        <tissue evidence="1">Leaves</tissue>
    </source>
</reference>
<name>A0A4Y7KYX6_PAPSO</name>
<sequence length="87" mass="10155">MQNEDGLILFNSLLERVKFVKIHGTKGLRTTVSYVPSLVSLNSGTYVEQRRNKRQFETCSNLKRKTIKGKMTREFDERTVERGPKYT</sequence>
<protein>
    <submittedName>
        <fullName evidence="1">Uncharacterized protein</fullName>
    </submittedName>
</protein>
<gene>
    <name evidence="1" type="ORF">C5167_002263</name>
</gene>
<keyword evidence="2" id="KW-1185">Reference proteome</keyword>
<dbReference type="Gramene" id="RZC78096">
    <property type="protein sequence ID" value="RZC78096"/>
    <property type="gene ID" value="C5167_002263"/>
</dbReference>
<accession>A0A4Y7KYX6</accession>
<proteinExistence type="predicted"/>
<dbReference type="AlphaFoldDB" id="A0A4Y7KYX6"/>
<evidence type="ECO:0000313" key="2">
    <source>
        <dbReference type="Proteomes" id="UP000316621"/>
    </source>
</evidence>
<organism evidence="1 2">
    <name type="scientific">Papaver somniferum</name>
    <name type="common">Opium poppy</name>
    <dbReference type="NCBI Taxonomy" id="3469"/>
    <lineage>
        <taxon>Eukaryota</taxon>
        <taxon>Viridiplantae</taxon>
        <taxon>Streptophyta</taxon>
        <taxon>Embryophyta</taxon>
        <taxon>Tracheophyta</taxon>
        <taxon>Spermatophyta</taxon>
        <taxon>Magnoliopsida</taxon>
        <taxon>Ranunculales</taxon>
        <taxon>Papaveraceae</taxon>
        <taxon>Papaveroideae</taxon>
        <taxon>Papaver</taxon>
    </lineage>
</organism>
<evidence type="ECO:0000313" key="1">
    <source>
        <dbReference type="EMBL" id="RZC78096.1"/>
    </source>
</evidence>
<dbReference type="EMBL" id="CM010723">
    <property type="protein sequence ID" value="RZC78096.1"/>
    <property type="molecule type" value="Genomic_DNA"/>
</dbReference>